<evidence type="ECO:0000313" key="12">
    <source>
        <dbReference type="Proteomes" id="UP001217089"/>
    </source>
</evidence>
<evidence type="ECO:0008006" key="13">
    <source>
        <dbReference type="Google" id="ProtNLM"/>
    </source>
</evidence>
<keyword evidence="7" id="KW-0999">Mitochondrion inner membrane</keyword>
<comment type="subunit">
    <text evidence="4">Complex I is composed of 45 different subunits.</text>
</comment>
<proteinExistence type="inferred from homology"/>
<evidence type="ECO:0000256" key="4">
    <source>
        <dbReference type="ARBA" id="ARBA00011533"/>
    </source>
</evidence>
<keyword evidence="9" id="KW-0496">Mitochondrion</keyword>
<keyword evidence="10" id="KW-0472">Membrane</keyword>
<organism evidence="11 12">
    <name type="scientific">Tegillarca granosa</name>
    <name type="common">Malaysian cockle</name>
    <name type="synonym">Anadara granosa</name>
    <dbReference type="NCBI Taxonomy" id="220873"/>
    <lineage>
        <taxon>Eukaryota</taxon>
        <taxon>Metazoa</taxon>
        <taxon>Spiralia</taxon>
        <taxon>Lophotrochozoa</taxon>
        <taxon>Mollusca</taxon>
        <taxon>Bivalvia</taxon>
        <taxon>Autobranchia</taxon>
        <taxon>Pteriomorphia</taxon>
        <taxon>Arcoida</taxon>
        <taxon>Arcoidea</taxon>
        <taxon>Arcidae</taxon>
        <taxon>Tegillarca</taxon>
    </lineage>
</organism>
<comment type="caution">
    <text evidence="11">The sequence shown here is derived from an EMBL/GenBank/DDBJ whole genome shotgun (WGS) entry which is preliminary data.</text>
</comment>
<evidence type="ECO:0000256" key="9">
    <source>
        <dbReference type="ARBA" id="ARBA00023128"/>
    </source>
</evidence>
<keyword evidence="5" id="KW-0813">Transport</keyword>
<accession>A0ABQ9EDX3</accession>
<dbReference type="EMBL" id="JARBDR010000918">
    <property type="protein sequence ID" value="KAJ8302102.1"/>
    <property type="molecule type" value="Genomic_DNA"/>
</dbReference>
<dbReference type="InterPro" id="IPR006806">
    <property type="entry name" value="NDUFA5"/>
</dbReference>
<comment type="subcellular location">
    <subcellularLocation>
        <location evidence="2">Mitochondrion inner membrane</location>
        <topology evidence="2">Peripheral membrane protein</topology>
        <orientation evidence="2">Matrix side</orientation>
    </subcellularLocation>
</comment>
<evidence type="ECO:0000256" key="8">
    <source>
        <dbReference type="ARBA" id="ARBA00022982"/>
    </source>
</evidence>
<evidence type="ECO:0000256" key="3">
    <source>
        <dbReference type="ARBA" id="ARBA00010261"/>
    </source>
</evidence>
<evidence type="ECO:0000256" key="10">
    <source>
        <dbReference type="ARBA" id="ARBA00023136"/>
    </source>
</evidence>
<sequence>MARFIKKSTGLTGLAVAEKPHEENDIQKLEEKINCGQVEEAENELSLARKMLTWKPWEPPIGPVPKDQWKWPPV</sequence>
<dbReference type="PANTHER" id="PTHR12653">
    <property type="entry name" value="NADH-UBIQUINONE OXIDOREDUCTASE 13 KD-B SUBUNIT"/>
    <property type="match status" value="1"/>
</dbReference>
<evidence type="ECO:0000256" key="7">
    <source>
        <dbReference type="ARBA" id="ARBA00022792"/>
    </source>
</evidence>
<evidence type="ECO:0000256" key="2">
    <source>
        <dbReference type="ARBA" id="ARBA00004443"/>
    </source>
</evidence>
<keyword evidence="6" id="KW-0679">Respiratory chain</keyword>
<evidence type="ECO:0000256" key="5">
    <source>
        <dbReference type="ARBA" id="ARBA00022448"/>
    </source>
</evidence>
<dbReference type="PANTHER" id="PTHR12653:SF0">
    <property type="entry name" value="NADH DEHYDROGENASE [UBIQUINONE] 1 ALPHA SUBCOMPLEX SUBUNIT 5"/>
    <property type="match status" value="1"/>
</dbReference>
<keyword evidence="12" id="KW-1185">Reference proteome</keyword>
<name>A0ABQ9EDX3_TEGGR</name>
<evidence type="ECO:0000256" key="1">
    <source>
        <dbReference type="ARBA" id="ARBA00003195"/>
    </source>
</evidence>
<evidence type="ECO:0000313" key="11">
    <source>
        <dbReference type="EMBL" id="KAJ8302102.1"/>
    </source>
</evidence>
<evidence type="ECO:0000256" key="6">
    <source>
        <dbReference type="ARBA" id="ARBA00022660"/>
    </source>
</evidence>
<gene>
    <name evidence="11" type="ORF">KUTeg_021089</name>
</gene>
<protein>
    <recommendedName>
        <fullName evidence="13">NADH dehydrogenase [ubiquinone] 1 alpha subcomplex subunit 5</fullName>
    </recommendedName>
</protein>
<comment type="function">
    <text evidence="1">Accessory subunit of the mitochondrial membrane respiratory chain NADH dehydrogenase (Complex I), that is believed not to be involved in catalysis. Complex I functions in the transfer of electrons from NADH to the respiratory chain. The immediate electron acceptor for the enzyme is believed to be ubiquinone.</text>
</comment>
<comment type="similarity">
    <text evidence="3">Belongs to the complex I NDUFA5 subunit family.</text>
</comment>
<dbReference type="Proteomes" id="UP001217089">
    <property type="component" value="Unassembled WGS sequence"/>
</dbReference>
<reference evidence="11 12" key="1">
    <citation type="submission" date="2022-12" db="EMBL/GenBank/DDBJ databases">
        <title>Chromosome-level genome of Tegillarca granosa.</title>
        <authorList>
            <person name="Kim J."/>
        </authorList>
    </citation>
    <scope>NUCLEOTIDE SEQUENCE [LARGE SCALE GENOMIC DNA]</scope>
    <source>
        <strain evidence="11">Teg-2019</strain>
        <tissue evidence="11">Adductor muscle</tissue>
    </source>
</reference>
<keyword evidence="8" id="KW-0249">Electron transport</keyword>